<reference evidence="1 2" key="1">
    <citation type="submission" date="2022-09" db="EMBL/GenBank/DDBJ databases">
        <authorList>
            <person name="Palmer J.M."/>
        </authorList>
    </citation>
    <scope>NUCLEOTIDE SEQUENCE [LARGE SCALE GENOMIC DNA]</scope>
    <source>
        <strain evidence="1 2">DSM 7382</strain>
    </source>
</reference>
<evidence type="ECO:0000313" key="2">
    <source>
        <dbReference type="Proteomes" id="UP001385951"/>
    </source>
</evidence>
<keyword evidence="2" id="KW-1185">Reference proteome</keyword>
<protein>
    <submittedName>
        <fullName evidence="1">Uncharacterized protein</fullName>
    </submittedName>
</protein>
<accession>A0AAW0FT99</accession>
<proteinExistence type="predicted"/>
<gene>
    <name evidence="1" type="ORF">QCA50_014482</name>
</gene>
<sequence>MHFHISDSRSTLSRETGQLCLFFVMYGNQLVAGQTDTENIFEVPATNVACELVAFDVHWFLKVFPYFISQHRAISATCLSIFTGIPPNGQSNLHQELLILASTSDFGCNSAFKSYLKESSLEIIFGELDRLRLKLLTPAFLSLQDPGLKMIIIPKLVRVRLTDRSP</sequence>
<organism evidence="1 2">
    <name type="scientific">Cerrena zonata</name>
    <dbReference type="NCBI Taxonomy" id="2478898"/>
    <lineage>
        <taxon>Eukaryota</taxon>
        <taxon>Fungi</taxon>
        <taxon>Dikarya</taxon>
        <taxon>Basidiomycota</taxon>
        <taxon>Agaricomycotina</taxon>
        <taxon>Agaricomycetes</taxon>
        <taxon>Polyporales</taxon>
        <taxon>Cerrenaceae</taxon>
        <taxon>Cerrena</taxon>
    </lineage>
</organism>
<dbReference type="AlphaFoldDB" id="A0AAW0FT99"/>
<evidence type="ECO:0000313" key="1">
    <source>
        <dbReference type="EMBL" id="KAK7682279.1"/>
    </source>
</evidence>
<name>A0AAW0FT99_9APHY</name>
<comment type="caution">
    <text evidence="1">The sequence shown here is derived from an EMBL/GenBank/DDBJ whole genome shotgun (WGS) entry which is preliminary data.</text>
</comment>
<dbReference type="EMBL" id="JASBNA010000036">
    <property type="protein sequence ID" value="KAK7682279.1"/>
    <property type="molecule type" value="Genomic_DNA"/>
</dbReference>
<dbReference type="Proteomes" id="UP001385951">
    <property type="component" value="Unassembled WGS sequence"/>
</dbReference>